<proteinExistence type="predicted"/>
<dbReference type="Proteomes" id="UP001385892">
    <property type="component" value="Unassembled WGS sequence"/>
</dbReference>
<dbReference type="InterPro" id="IPR002937">
    <property type="entry name" value="Amino_oxidase"/>
</dbReference>
<dbReference type="PRINTS" id="PR00757">
    <property type="entry name" value="AMINEOXDASEF"/>
</dbReference>
<dbReference type="Gene3D" id="3.50.50.60">
    <property type="entry name" value="FAD/NAD(P)-binding domain"/>
    <property type="match status" value="1"/>
</dbReference>
<protein>
    <submittedName>
        <fullName evidence="4">FAD-dependent oxidoreductase</fullName>
    </submittedName>
</protein>
<sequence length="454" mass="50523">MRIAPAPGEFPPDTNAPVLDVAVIGSGISGLSAAWLLSQRHRVTVFEAEGRAGGHSNTVDVPAPGGTLPVDTGFIVFNEAAYPNLTALLAHLDVPTQASEMSFAVSLDNGALEYSGTDLRGLFAQRSNLVSLRFWSMLRDLVRFYRRAPADAARIGLMPLDDYLDEQGYGRAFRDDHLYPMAAAIWSTPAASIGQYPTEAFVRFCENHQLLKLGHRTAWRTVEGGSRRYVERLMRTLGERMRLNSPVVEIRRSATGPMVRTRDQGAWQRFDQVVVATHADQALQLLPDASAEERRLLGAFGYTRNRAVLHSDPALMPQRRAVWSSWNYTADRSRSDALSVTYWMNRLQSIRQDVPLFLTLNPMQEPRAEHLIRTEDYEHPVFDAAAIRAQDELWSLQGQDQTWFCGAYFGSGFHEDGLQAGLAVAEQLGGMRRPWSVPGESARIRIKPATAKAS</sequence>
<dbReference type="EMBL" id="JBBKZT010000024">
    <property type="protein sequence ID" value="MEJ8851586.1"/>
    <property type="molecule type" value="Genomic_DNA"/>
</dbReference>
<evidence type="ECO:0000256" key="2">
    <source>
        <dbReference type="ARBA" id="ARBA00023002"/>
    </source>
</evidence>
<evidence type="ECO:0000256" key="1">
    <source>
        <dbReference type="ARBA" id="ARBA00001974"/>
    </source>
</evidence>
<keyword evidence="5" id="KW-1185">Reference proteome</keyword>
<dbReference type="InterPro" id="IPR036188">
    <property type="entry name" value="FAD/NAD-bd_sf"/>
</dbReference>
<organism evidence="4 5">
    <name type="scientific">Variovorax rhizosphaerae</name>
    <dbReference type="NCBI Taxonomy" id="1836200"/>
    <lineage>
        <taxon>Bacteria</taxon>
        <taxon>Pseudomonadati</taxon>
        <taxon>Pseudomonadota</taxon>
        <taxon>Betaproteobacteria</taxon>
        <taxon>Burkholderiales</taxon>
        <taxon>Comamonadaceae</taxon>
        <taxon>Variovorax</taxon>
    </lineage>
</organism>
<comment type="caution">
    <text evidence="4">The sequence shown here is derived from an EMBL/GenBank/DDBJ whole genome shotgun (WGS) entry which is preliminary data.</text>
</comment>
<dbReference type="InterPro" id="IPR001613">
    <property type="entry name" value="Flavin_amine_oxidase"/>
</dbReference>
<keyword evidence="2" id="KW-0560">Oxidoreductase</keyword>
<feature type="domain" description="Amine oxidase" evidence="3">
    <location>
        <begin position="28"/>
        <end position="303"/>
    </location>
</feature>
<evidence type="ECO:0000313" key="4">
    <source>
        <dbReference type="EMBL" id="MEJ8851586.1"/>
    </source>
</evidence>
<dbReference type="SUPFAM" id="SSF51905">
    <property type="entry name" value="FAD/NAD(P)-binding domain"/>
    <property type="match status" value="1"/>
</dbReference>
<dbReference type="Gene3D" id="3.30.70.1990">
    <property type="match status" value="1"/>
</dbReference>
<dbReference type="PANTHER" id="PTHR42923:SF17">
    <property type="entry name" value="AMINE OXIDASE DOMAIN-CONTAINING PROTEIN"/>
    <property type="match status" value="1"/>
</dbReference>
<reference evidence="4 5" key="1">
    <citation type="submission" date="2024-03" db="EMBL/GenBank/DDBJ databases">
        <title>Novel species of the genus Variovorax.</title>
        <authorList>
            <person name="Liu Q."/>
            <person name="Xin Y.-H."/>
        </authorList>
    </citation>
    <scope>NUCLEOTIDE SEQUENCE [LARGE SCALE GENOMIC DNA]</scope>
    <source>
        <strain evidence="4 5">KACC 18900</strain>
    </source>
</reference>
<dbReference type="InterPro" id="IPR050464">
    <property type="entry name" value="Zeta_carotene_desat/Oxidored"/>
</dbReference>
<evidence type="ECO:0000259" key="3">
    <source>
        <dbReference type="Pfam" id="PF01593"/>
    </source>
</evidence>
<evidence type="ECO:0000313" key="5">
    <source>
        <dbReference type="Proteomes" id="UP001385892"/>
    </source>
</evidence>
<dbReference type="PANTHER" id="PTHR42923">
    <property type="entry name" value="PROTOPORPHYRINOGEN OXIDASE"/>
    <property type="match status" value="1"/>
</dbReference>
<comment type="cofactor">
    <cofactor evidence="1">
        <name>FAD</name>
        <dbReference type="ChEBI" id="CHEBI:57692"/>
    </cofactor>
</comment>
<accession>A0ABU8WVL3</accession>
<name>A0ABU8WVL3_9BURK</name>
<dbReference type="RefSeq" id="WP_340347275.1">
    <property type="nucleotide sequence ID" value="NZ_JBBKZT010000024.1"/>
</dbReference>
<dbReference type="Gene3D" id="1.10.405.20">
    <property type="match status" value="1"/>
</dbReference>
<gene>
    <name evidence="4" type="ORF">WKW82_33460</name>
</gene>
<dbReference type="Pfam" id="PF01593">
    <property type="entry name" value="Amino_oxidase"/>
    <property type="match status" value="1"/>
</dbReference>